<protein>
    <submittedName>
        <fullName evidence="1">Uncharacterized protein</fullName>
    </submittedName>
</protein>
<dbReference type="Proteomes" id="UP000257109">
    <property type="component" value="Unassembled WGS sequence"/>
</dbReference>
<reference evidence="1" key="1">
    <citation type="submission" date="2018-05" db="EMBL/GenBank/DDBJ databases">
        <title>Draft genome of Mucuna pruriens seed.</title>
        <authorList>
            <person name="Nnadi N.E."/>
            <person name="Vos R."/>
            <person name="Hasami M.H."/>
            <person name="Devisetty U.K."/>
            <person name="Aguiy J.C."/>
        </authorList>
    </citation>
    <scope>NUCLEOTIDE SEQUENCE [LARGE SCALE GENOMIC DNA]</scope>
    <source>
        <strain evidence="1">JCA_2017</strain>
    </source>
</reference>
<evidence type="ECO:0000313" key="2">
    <source>
        <dbReference type="Proteomes" id="UP000257109"/>
    </source>
</evidence>
<dbReference type="EMBL" id="QJKJ01006061">
    <property type="protein sequence ID" value="RDX88075.1"/>
    <property type="molecule type" value="Genomic_DNA"/>
</dbReference>
<sequence length="101" mass="11597">MAYRTLLGIKENSNCKNWINSTWKPKRTLESISKLHSRLNGPFVITNDFPYVVVNRHQIKLFHEGPTPIAGDMETISLMESAPNEMIKAMFLRSPEPNRPT</sequence>
<keyword evidence="2" id="KW-1185">Reference proteome</keyword>
<accession>A0A371GC05</accession>
<feature type="non-terminal residue" evidence="1">
    <location>
        <position position="1"/>
    </location>
</feature>
<proteinExistence type="predicted"/>
<gene>
    <name evidence="1" type="ORF">CR513_30386</name>
</gene>
<comment type="caution">
    <text evidence="1">The sequence shown here is derived from an EMBL/GenBank/DDBJ whole genome shotgun (WGS) entry which is preliminary data.</text>
</comment>
<organism evidence="1 2">
    <name type="scientific">Mucuna pruriens</name>
    <name type="common">Velvet bean</name>
    <name type="synonym">Dolichos pruriens</name>
    <dbReference type="NCBI Taxonomy" id="157652"/>
    <lineage>
        <taxon>Eukaryota</taxon>
        <taxon>Viridiplantae</taxon>
        <taxon>Streptophyta</taxon>
        <taxon>Embryophyta</taxon>
        <taxon>Tracheophyta</taxon>
        <taxon>Spermatophyta</taxon>
        <taxon>Magnoliopsida</taxon>
        <taxon>eudicotyledons</taxon>
        <taxon>Gunneridae</taxon>
        <taxon>Pentapetalae</taxon>
        <taxon>rosids</taxon>
        <taxon>fabids</taxon>
        <taxon>Fabales</taxon>
        <taxon>Fabaceae</taxon>
        <taxon>Papilionoideae</taxon>
        <taxon>50 kb inversion clade</taxon>
        <taxon>NPAAA clade</taxon>
        <taxon>indigoferoid/millettioid clade</taxon>
        <taxon>Phaseoleae</taxon>
        <taxon>Mucuna</taxon>
    </lineage>
</organism>
<evidence type="ECO:0000313" key="1">
    <source>
        <dbReference type="EMBL" id="RDX88075.1"/>
    </source>
</evidence>
<dbReference type="AlphaFoldDB" id="A0A371GC05"/>
<name>A0A371GC05_MUCPR</name>